<feature type="compositionally biased region" description="Polar residues" evidence="1">
    <location>
        <begin position="65"/>
        <end position="75"/>
    </location>
</feature>
<accession>Q4P3B9</accession>
<reference evidence="3" key="4">
    <citation type="submission" date="2014-09" db="EMBL/GenBank/DDBJ databases">
        <authorList>
            <person name="Guldener U."/>
            <person name="Munsterkotter M."/>
            <person name="Walter M.C."/>
            <person name="Mannhaupt G."/>
            <person name="Kahmann R."/>
        </authorList>
    </citation>
    <scope>NUCLEOTIDE SEQUENCE</scope>
    <source>
        <strain evidence="3">521</strain>
    </source>
</reference>
<dbReference type="EMBL" id="BX511039">
    <property type="protein sequence ID" value="CAD91456.1"/>
    <property type="molecule type" value="Genomic_DNA"/>
</dbReference>
<dbReference type="Proteomes" id="UP000000561">
    <property type="component" value="Chromosome 19"/>
</dbReference>
<evidence type="ECO:0000313" key="2">
    <source>
        <dbReference type="EMBL" id="CAD91456.1"/>
    </source>
</evidence>
<gene>
    <name evidence="2" type="primary">npi6</name>
    <name evidence="3" type="ORF">UMAG_05394</name>
</gene>
<reference evidence="3" key="2">
    <citation type="submission" date="2003-07" db="EMBL/GenBank/DDBJ databases">
        <authorList>
            <person name="Birren B."/>
            <person name="Nusbaum C."/>
            <person name="Abebe A."/>
            <person name="Abouelleil A."/>
            <person name="Adekoya E."/>
            <person name="Ait-zahra M."/>
            <person name="Allen N."/>
            <person name="Allen T."/>
            <person name="An P."/>
            <person name="Anderson M."/>
            <person name="Anderson S."/>
            <person name="Arachchi H."/>
            <person name="Armbruster J."/>
            <person name="Bachantsang P."/>
            <person name="Baldwin J."/>
            <person name="Barry A."/>
            <person name="Bayul T."/>
            <person name="Blitshsteyn B."/>
            <person name="Bloom T."/>
            <person name="Blye J."/>
            <person name="Boguslavskiy L."/>
            <person name="Borowsky M."/>
            <person name="Boukhgalter B."/>
            <person name="Brunache A."/>
            <person name="Butler J."/>
            <person name="Calixte N."/>
            <person name="Calvo S."/>
            <person name="Camarata J."/>
            <person name="Campo K."/>
            <person name="Chang J."/>
            <person name="Cheshatsang Y."/>
            <person name="Citroen M."/>
            <person name="Collymore A."/>
            <person name="Considine T."/>
            <person name="Cook A."/>
            <person name="Cooke P."/>
            <person name="Corum B."/>
            <person name="Cuomo C."/>
            <person name="David R."/>
            <person name="Dawoe T."/>
            <person name="Degray S."/>
            <person name="Dodge S."/>
            <person name="Dooley K."/>
            <person name="Dorje P."/>
            <person name="Dorjee K."/>
            <person name="Dorris L."/>
            <person name="Duffey N."/>
            <person name="Dupes A."/>
            <person name="Elkins T."/>
            <person name="Engels R."/>
            <person name="Erickson J."/>
            <person name="Farina A."/>
            <person name="Faro S."/>
            <person name="Ferreira P."/>
            <person name="Fischer H."/>
            <person name="Fitzgerald M."/>
            <person name="Foley K."/>
            <person name="Gage D."/>
            <person name="Galagan J."/>
            <person name="Gearin G."/>
            <person name="Gnerre S."/>
            <person name="Gnirke A."/>
            <person name="Goyette A."/>
            <person name="Graham J."/>
            <person name="Grandbois E."/>
            <person name="Gyaltsen K."/>
            <person name="Hafez N."/>
            <person name="Hagopian D."/>
            <person name="Hagos B."/>
            <person name="Hall J."/>
            <person name="Hatcher B."/>
            <person name="Heller A."/>
            <person name="Higgins H."/>
            <person name="Honan T."/>
            <person name="Horn A."/>
            <person name="Houde N."/>
            <person name="Hughes L."/>
            <person name="Hulme W."/>
            <person name="Husby E."/>
            <person name="Iliev I."/>
            <person name="Jaffe D."/>
            <person name="Jones C."/>
            <person name="Kamal M."/>
            <person name="Kamat A."/>
            <person name="Kamvysselis M."/>
            <person name="Karlsson E."/>
            <person name="Kells C."/>
            <person name="Kieu A."/>
            <person name="Kisner P."/>
            <person name="Kodira C."/>
            <person name="Kulbokas E."/>
            <person name="Labutti K."/>
            <person name="Lama D."/>
            <person name="Landers T."/>
            <person name="Leger J."/>
            <person name="Levine S."/>
            <person name="Lewis D."/>
            <person name="Lewis T."/>
            <person name="Lindblad-toh K."/>
            <person name="Liu X."/>
            <person name="Lokyitsang T."/>
            <person name="Lokyitsang Y."/>
            <person name="Lucien O."/>
            <person name="Lui A."/>
            <person name="Ma L.J."/>
            <person name="Mabbitt R."/>
            <person name="Macdonald J."/>
            <person name="Maclean C."/>
            <person name="Major J."/>
            <person name="Manning J."/>
            <person name="Marabella R."/>
            <person name="Maru K."/>
            <person name="Matthews C."/>
            <person name="Mauceli E."/>
            <person name="Mccarthy M."/>
            <person name="Mcdonough S."/>
            <person name="Mcghee T."/>
            <person name="Meldrim J."/>
            <person name="Meneus L."/>
            <person name="Mesirov J."/>
            <person name="Mihalev A."/>
            <person name="Mihova T."/>
            <person name="Mikkelsen T."/>
            <person name="Mlenga V."/>
            <person name="Moru K."/>
            <person name="Mozes J."/>
            <person name="Mulrain L."/>
            <person name="Munson G."/>
            <person name="Naylor J."/>
            <person name="Newes C."/>
            <person name="Nguyen C."/>
            <person name="Nguyen N."/>
            <person name="Nguyen T."/>
            <person name="Nicol R."/>
            <person name="Nielsen C."/>
            <person name="Nizzari M."/>
            <person name="Norbu C."/>
            <person name="Norbu N."/>
            <person name="O'donnell P."/>
            <person name="Okoawo O."/>
            <person name="O'leary S."/>
            <person name="Omotosho B."/>
            <person name="O'neill K."/>
            <person name="Osman S."/>
            <person name="Parker S."/>
            <person name="Perrin D."/>
            <person name="Phunkhang P."/>
            <person name="Piqani B."/>
            <person name="Purcell S."/>
            <person name="Rachupka T."/>
            <person name="Ramasamy U."/>
            <person name="Rameau R."/>
            <person name="Ray V."/>
            <person name="Raymond C."/>
            <person name="Retta R."/>
            <person name="Richardson S."/>
            <person name="Rise C."/>
            <person name="Rodriguez J."/>
            <person name="Rogers J."/>
            <person name="Rogov P."/>
            <person name="Rutman M."/>
            <person name="Schupbach R."/>
            <person name="Seaman C."/>
            <person name="Settipalli S."/>
            <person name="Sharpe T."/>
            <person name="Sheridan J."/>
            <person name="Sherpa N."/>
            <person name="Shi J."/>
            <person name="Smirnov S."/>
            <person name="Smith C."/>
            <person name="Sougnez C."/>
            <person name="Spencer B."/>
            <person name="Stalker J."/>
            <person name="Stange-thomann N."/>
            <person name="Stavropoulos S."/>
            <person name="Stetson K."/>
            <person name="Stone C."/>
            <person name="Stone S."/>
            <person name="Stubbs M."/>
            <person name="Talamas J."/>
            <person name="Tchuinga P."/>
            <person name="Tenzing P."/>
            <person name="Tesfaye S."/>
            <person name="Theodore J."/>
            <person name="Thoulutsang Y."/>
            <person name="Topham K."/>
            <person name="Towey S."/>
            <person name="Tsamla T."/>
            <person name="Tsomo N."/>
            <person name="Vallee D."/>
            <person name="Vassiliev H."/>
            <person name="Venkataraman V."/>
            <person name="Vinson J."/>
            <person name="Vo A."/>
            <person name="Wade C."/>
            <person name="Wang S."/>
            <person name="Wangchuk T."/>
            <person name="Wangdi T."/>
            <person name="Whittaker C."/>
            <person name="Wilkinson J."/>
            <person name="Wu Y."/>
            <person name="Wyman D."/>
            <person name="Yadav S."/>
            <person name="Yang S."/>
            <person name="Yang X."/>
            <person name="Yeager S."/>
            <person name="Yee E."/>
            <person name="Young G."/>
            <person name="Zainoun J."/>
            <person name="Zembeck L."/>
            <person name="Zimmer A."/>
            <person name="Zody M."/>
            <person name="Lander E."/>
        </authorList>
    </citation>
    <scope>NUCLEOTIDE SEQUENCE</scope>
    <source>
        <strain evidence="3">521</strain>
    </source>
</reference>
<feature type="region of interest" description="Disordered" evidence="1">
    <location>
        <begin position="61"/>
        <end position="94"/>
    </location>
</feature>
<evidence type="ECO:0000313" key="4">
    <source>
        <dbReference type="Proteomes" id="UP000000561"/>
    </source>
</evidence>
<reference evidence="4" key="5">
    <citation type="submission" date="2014-09" db="EMBL/GenBank/DDBJ databases">
        <authorList>
            <person name="Gueldener U."/>
            <person name="Muensterkoetter M."/>
            <person name="Walter M.C."/>
            <person name="Mannhaupt G."/>
            <person name="Kahmann R."/>
        </authorList>
    </citation>
    <scope>GENOME REANNOTATION</scope>
    <source>
        <strain evidence="4">521 / FGSC 9021</strain>
    </source>
</reference>
<evidence type="ECO:0000313" key="3">
    <source>
        <dbReference type="EMBL" id="KIS66401.1"/>
    </source>
</evidence>
<keyword evidence="4" id="KW-1185">Reference proteome</keyword>
<dbReference type="GeneID" id="23565302"/>
<dbReference type="RefSeq" id="XP_011392087.1">
    <property type="nucleotide sequence ID" value="XM_011393785.1"/>
</dbReference>
<accession>Q7ZA71</accession>
<sequence>MRSHIVVGSHVTCRVLIVRRILRLRLNLSQTRPILTYHQHSHFAIRDSALTRSESCVRDERLKTRITTPPNSQVSHGRRLDPNETHPHLGSVTTAKAVSCFRSDPRTTPETDSPANFLPERAGRVNMFVV</sequence>
<feature type="compositionally biased region" description="Basic and acidic residues" evidence="1">
    <location>
        <begin position="78"/>
        <end position="87"/>
    </location>
</feature>
<evidence type="ECO:0000256" key="1">
    <source>
        <dbReference type="SAM" id="MobiDB-lite"/>
    </source>
</evidence>
<organism evidence="2">
    <name type="scientific">Mycosarcoma maydis</name>
    <name type="common">Corn smut fungus</name>
    <name type="synonym">Ustilago maydis</name>
    <dbReference type="NCBI Taxonomy" id="5270"/>
    <lineage>
        <taxon>Eukaryota</taxon>
        <taxon>Fungi</taxon>
        <taxon>Dikarya</taxon>
        <taxon>Basidiomycota</taxon>
        <taxon>Ustilaginomycotina</taxon>
        <taxon>Ustilaginomycetes</taxon>
        <taxon>Ustilaginales</taxon>
        <taxon>Ustilaginaceae</taxon>
        <taxon>Mycosarcoma</taxon>
    </lineage>
</organism>
<dbReference type="AlphaFoldDB" id="Q7ZA71"/>
<dbReference type="EMBL" id="CM003158">
    <property type="protein sequence ID" value="KIS66401.1"/>
    <property type="molecule type" value="Genomic_DNA"/>
</dbReference>
<proteinExistence type="predicted"/>
<dbReference type="VEuPathDB" id="FungiDB:UMAG_05394"/>
<accession>A0A0D1DR26</accession>
<reference evidence="2" key="1">
    <citation type="journal article" date="2003" name="Mol. Genet. Genomics">
        <title>Identification of plant-regulated genes in Ustilago maydis by enhancer-trapping mutagenesis.</title>
        <authorList>
            <person name="Aichinger C."/>
            <person name="Hansson K."/>
            <person name="Eichhorn H."/>
            <person name="Lessing F."/>
            <person name="Mannhaupt G."/>
            <person name="Mewes W."/>
            <person name="Kahmann R."/>
        </authorList>
    </citation>
    <scope>NUCLEOTIDE SEQUENCE</scope>
</reference>
<reference evidence="3 4" key="3">
    <citation type="journal article" date="2006" name="Nature">
        <title>Insights from the genome of the biotrophic fungal plant pathogen Ustilago maydis.</title>
        <authorList>
            <person name="Kamper J."/>
            <person name="Kahmann R."/>
            <person name="Bolker M."/>
            <person name="Ma L.J."/>
            <person name="Brefort T."/>
            <person name="Saville B.J."/>
            <person name="Banuett F."/>
            <person name="Kronstad J.W."/>
            <person name="Gold S.E."/>
            <person name="Muller O."/>
            <person name="Perlin M.H."/>
            <person name="Wosten H.A."/>
            <person name="de Vries R."/>
            <person name="Ruiz-Herrera J."/>
            <person name="Reynaga-Pena C.G."/>
            <person name="Snetselaar K."/>
            <person name="McCann M."/>
            <person name="Perez-Martin J."/>
            <person name="Feldbrugge M."/>
            <person name="Basse C.W."/>
            <person name="Steinberg G."/>
            <person name="Ibeas J.I."/>
            <person name="Holloman W."/>
            <person name="Guzman P."/>
            <person name="Farman M."/>
            <person name="Stajich J.E."/>
            <person name="Sentandreu R."/>
            <person name="Gonzalez-Prieto J.M."/>
            <person name="Kennell J.C."/>
            <person name="Molina L."/>
            <person name="Schirawski J."/>
            <person name="Mendoza-Mendoza A."/>
            <person name="Greilinger D."/>
            <person name="Munch K."/>
            <person name="Rossel N."/>
            <person name="Scherer M."/>
            <person name="Vranes M."/>
            <person name="Ladendorf O."/>
            <person name="Vincon V."/>
            <person name="Fuchs U."/>
            <person name="Sandrock B."/>
            <person name="Meng S."/>
            <person name="Ho E.C."/>
            <person name="Cahill M.J."/>
            <person name="Boyce K.J."/>
            <person name="Klose J."/>
            <person name="Klosterman S.J."/>
            <person name="Deelstra H.J."/>
            <person name="Ortiz-Castellanos L."/>
            <person name="Li W."/>
            <person name="Sanchez-Alonso P."/>
            <person name="Schreier P.H."/>
            <person name="Hauser-Hahn I."/>
            <person name="Vaupel M."/>
            <person name="Koopmann E."/>
            <person name="Friedrich G."/>
            <person name="Voss H."/>
            <person name="Schluter T."/>
            <person name="Margolis J."/>
            <person name="Platt D."/>
            <person name="Swimmer C."/>
            <person name="Gnirke A."/>
            <person name="Chen F."/>
            <person name="Vysotskaia V."/>
            <person name="Mannhaupt G."/>
            <person name="Guldener U."/>
            <person name="Munsterkotter M."/>
            <person name="Haase D."/>
            <person name="Oesterheld M."/>
            <person name="Mewes H.W."/>
            <person name="Mauceli E.W."/>
            <person name="DeCaprio D."/>
            <person name="Wade C.M."/>
            <person name="Butler J."/>
            <person name="Young S."/>
            <person name="Jaffe D.B."/>
            <person name="Calvo S."/>
            <person name="Nusbaum C."/>
            <person name="Galagan J."/>
            <person name="Birren B.W."/>
        </authorList>
    </citation>
    <scope>NUCLEOTIDE SEQUENCE [LARGE SCALE GENOMIC DNA]</scope>
    <source>
        <strain evidence="3">521</strain>
        <strain evidence="4">521 / FGSC 9021</strain>
    </source>
</reference>
<name>Q7ZA71_MYCMD</name>
<protein>
    <submittedName>
        <fullName evidence="2">Uncharacterized protein</fullName>
    </submittedName>
</protein>
<dbReference type="KEGG" id="uma:UMAG_05394"/>